<reference evidence="1 2" key="1">
    <citation type="submission" date="2016-10" db="EMBL/GenBank/DDBJ databases">
        <authorList>
            <person name="de Groot N.N."/>
        </authorList>
    </citation>
    <scope>NUCLEOTIDE SEQUENCE [LARGE SCALE GENOMIC DNA]</scope>
    <source>
        <strain evidence="1 2">CGMCC 4.7037</strain>
    </source>
</reference>
<proteinExistence type="predicted"/>
<dbReference type="AlphaFoldDB" id="A0A1H6F0M2"/>
<dbReference type="Proteomes" id="UP000236732">
    <property type="component" value="Unassembled WGS sequence"/>
</dbReference>
<accession>A0A1H6F0M2</accession>
<organism evidence="1 2">
    <name type="scientific">Nonomuraea solani</name>
    <dbReference type="NCBI Taxonomy" id="1144553"/>
    <lineage>
        <taxon>Bacteria</taxon>
        <taxon>Bacillati</taxon>
        <taxon>Actinomycetota</taxon>
        <taxon>Actinomycetes</taxon>
        <taxon>Streptosporangiales</taxon>
        <taxon>Streptosporangiaceae</taxon>
        <taxon>Nonomuraea</taxon>
    </lineage>
</organism>
<dbReference type="EMBL" id="FNVT01000042">
    <property type="protein sequence ID" value="SEH03697.1"/>
    <property type="molecule type" value="Genomic_DNA"/>
</dbReference>
<sequence>MQVQRVLSPVTGLESWTVLGDDDGPIQPIEAYRLFEVKRG</sequence>
<gene>
    <name evidence="1" type="ORF">SAMN05444920_14215</name>
</gene>
<name>A0A1H6F0M2_9ACTN</name>
<evidence type="ECO:0000313" key="1">
    <source>
        <dbReference type="EMBL" id="SEH03697.1"/>
    </source>
</evidence>
<evidence type="ECO:0000313" key="2">
    <source>
        <dbReference type="Proteomes" id="UP000236732"/>
    </source>
</evidence>
<protein>
    <submittedName>
        <fullName evidence="1">Uncharacterized protein</fullName>
    </submittedName>
</protein>
<keyword evidence="2" id="KW-1185">Reference proteome</keyword>